<protein>
    <submittedName>
        <fullName evidence="5">Glycine oxidase ThiO</fullName>
        <ecNumber evidence="5">1.4.3.19</ecNumber>
    </submittedName>
</protein>
<dbReference type="InterPro" id="IPR012727">
    <property type="entry name" value="Gly_oxidase_ThiO"/>
</dbReference>
<accession>A0ABT6FA12</accession>
<dbReference type="NCBIfam" id="TIGR02352">
    <property type="entry name" value="thiamin_ThiO"/>
    <property type="match status" value="1"/>
</dbReference>
<dbReference type="Proteomes" id="UP001216907">
    <property type="component" value="Unassembled WGS sequence"/>
</dbReference>
<evidence type="ECO:0000313" key="6">
    <source>
        <dbReference type="Proteomes" id="UP001216907"/>
    </source>
</evidence>
<dbReference type="EMBL" id="JARRAG010000002">
    <property type="protein sequence ID" value="MDG3004428.1"/>
    <property type="molecule type" value="Genomic_DNA"/>
</dbReference>
<evidence type="ECO:0000256" key="3">
    <source>
        <dbReference type="ARBA" id="ARBA00023002"/>
    </source>
</evidence>
<evidence type="ECO:0000313" key="5">
    <source>
        <dbReference type="EMBL" id="MDG3004428.1"/>
    </source>
</evidence>
<dbReference type="InterPro" id="IPR006076">
    <property type="entry name" value="FAD-dep_OxRdtase"/>
</dbReference>
<reference evidence="5 6" key="1">
    <citation type="submission" date="2023-03" db="EMBL/GenBank/DDBJ databases">
        <title>Paludisphaera mucosa sp. nov. a novel planctomycete from northern fen.</title>
        <authorList>
            <person name="Ivanova A."/>
        </authorList>
    </citation>
    <scope>NUCLEOTIDE SEQUENCE [LARGE SCALE GENOMIC DNA]</scope>
    <source>
        <strain evidence="5 6">Pla2</strain>
    </source>
</reference>
<dbReference type="PANTHER" id="PTHR13847:SF289">
    <property type="entry name" value="GLYCINE OXIDASE"/>
    <property type="match status" value="1"/>
</dbReference>
<keyword evidence="3 5" id="KW-0560">Oxidoreductase</keyword>
<name>A0ABT6FA12_9BACT</name>
<comment type="pathway">
    <text evidence="1">Cofactor biosynthesis; thiamine diphosphate biosynthesis.</text>
</comment>
<dbReference type="PANTHER" id="PTHR13847">
    <property type="entry name" value="SARCOSINE DEHYDROGENASE-RELATED"/>
    <property type="match status" value="1"/>
</dbReference>
<evidence type="ECO:0000256" key="2">
    <source>
        <dbReference type="ARBA" id="ARBA00022977"/>
    </source>
</evidence>
<organism evidence="5 6">
    <name type="scientific">Paludisphaera mucosa</name>
    <dbReference type="NCBI Taxonomy" id="3030827"/>
    <lineage>
        <taxon>Bacteria</taxon>
        <taxon>Pseudomonadati</taxon>
        <taxon>Planctomycetota</taxon>
        <taxon>Planctomycetia</taxon>
        <taxon>Isosphaerales</taxon>
        <taxon>Isosphaeraceae</taxon>
        <taxon>Paludisphaera</taxon>
    </lineage>
</organism>
<evidence type="ECO:0000259" key="4">
    <source>
        <dbReference type="Pfam" id="PF01266"/>
    </source>
</evidence>
<proteinExistence type="predicted"/>
<keyword evidence="2" id="KW-0784">Thiamine biosynthesis</keyword>
<gene>
    <name evidence="5" type="primary">thiO</name>
    <name evidence="5" type="ORF">PZE19_11640</name>
</gene>
<dbReference type="SUPFAM" id="SSF54373">
    <property type="entry name" value="FAD-linked reductases, C-terminal domain"/>
    <property type="match status" value="1"/>
</dbReference>
<evidence type="ECO:0000256" key="1">
    <source>
        <dbReference type="ARBA" id="ARBA00004948"/>
    </source>
</evidence>
<dbReference type="Gene3D" id="3.30.9.10">
    <property type="entry name" value="D-Amino Acid Oxidase, subunit A, domain 2"/>
    <property type="match status" value="1"/>
</dbReference>
<dbReference type="InterPro" id="IPR036188">
    <property type="entry name" value="FAD/NAD-bd_sf"/>
</dbReference>
<feature type="domain" description="FAD dependent oxidoreductase" evidence="4">
    <location>
        <begin position="6"/>
        <end position="353"/>
    </location>
</feature>
<dbReference type="Pfam" id="PF01266">
    <property type="entry name" value="DAO"/>
    <property type="match status" value="1"/>
</dbReference>
<dbReference type="EC" id="1.4.3.19" evidence="5"/>
<sequence length="382" mass="40682">MAERYDVVVAGGGVVGLSIAFALARAGVSVAVLDRREAGREASWAGAGLLPAQSDPDRRPSHPTLALRAWSARLYPEWSAILREETGIDNGYRRTGGVDVAATEAEEHALRTTAGRWRVEGIAYERLAPGDFGRVEPALNPGLRLAYFLPDRAQVRNPWHLRALATAVANRGGVIASHRGVEGFATVGDRVTGVLTTEGPIEADHVVVAAGAWSGGLLERIGVRAPTPPVKGQIVLLNGGRPLLRRIVEYGKHYLVPRDDGRVLIGATEEDAGFDVLPTADAFRGLLEVAGALCPVLRDAEIEATWAGLRPGSLDTRPYIGPAPGFRNLVVATGHKRAGLQLSPATAELVADLILGRPPRIDLSYFRIGRDPAPAGDDVFRS</sequence>
<dbReference type="RefSeq" id="WP_277860786.1">
    <property type="nucleotide sequence ID" value="NZ_JARRAG010000002.1"/>
</dbReference>
<dbReference type="SUPFAM" id="SSF51905">
    <property type="entry name" value="FAD/NAD(P)-binding domain"/>
    <property type="match status" value="1"/>
</dbReference>
<keyword evidence="6" id="KW-1185">Reference proteome</keyword>
<dbReference type="Gene3D" id="3.50.50.60">
    <property type="entry name" value="FAD/NAD(P)-binding domain"/>
    <property type="match status" value="1"/>
</dbReference>
<dbReference type="GO" id="GO:0043799">
    <property type="term" value="F:glycine oxidase activity"/>
    <property type="evidence" value="ECO:0007669"/>
    <property type="project" value="UniProtKB-EC"/>
</dbReference>
<comment type="caution">
    <text evidence="5">The sequence shown here is derived from an EMBL/GenBank/DDBJ whole genome shotgun (WGS) entry which is preliminary data.</text>
</comment>